<protein>
    <submittedName>
        <fullName evidence="3">Uncharacterized protein</fullName>
    </submittedName>
</protein>
<feature type="compositionally biased region" description="Polar residues" evidence="1">
    <location>
        <begin position="62"/>
        <end position="74"/>
    </location>
</feature>
<dbReference type="KEGG" id="pez:HWQ56_17160"/>
<accession>A0A7D5HY72</accession>
<feature type="signal peptide" evidence="2">
    <location>
        <begin position="1"/>
        <end position="23"/>
    </location>
</feature>
<feature type="region of interest" description="Disordered" evidence="1">
    <location>
        <begin position="31"/>
        <end position="104"/>
    </location>
</feature>
<keyword evidence="4" id="KW-1185">Reference proteome</keyword>
<evidence type="ECO:0000256" key="1">
    <source>
        <dbReference type="SAM" id="MobiDB-lite"/>
    </source>
</evidence>
<feature type="compositionally biased region" description="Basic and acidic residues" evidence="1">
    <location>
        <begin position="47"/>
        <end position="60"/>
    </location>
</feature>
<keyword evidence="2" id="KW-0732">Signal</keyword>
<dbReference type="RefSeq" id="WP_158155943.1">
    <property type="nucleotide sequence ID" value="NZ_CP056030.1"/>
</dbReference>
<name>A0A7D5HY72_9PSED</name>
<evidence type="ECO:0000313" key="4">
    <source>
        <dbReference type="Proteomes" id="UP000509568"/>
    </source>
</evidence>
<dbReference type="Proteomes" id="UP000509568">
    <property type="component" value="Chromosome"/>
</dbReference>
<feature type="chain" id="PRO_5028859016" evidence="2">
    <location>
        <begin position="24"/>
        <end position="104"/>
    </location>
</feature>
<gene>
    <name evidence="3" type="ORF">HWQ56_17160</name>
</gene>
<organism evidence="3 4">
    <name type="scientific">Pseudomonas eucalypticola</name>
    <dbReference type="NCBI Taxonomy" id="2599595"/>
    <lineage>
        <taxon>Bacteria</taxon>
        <taxon>Pseudomonadati</taxon>
        <taxon>Pseudomonadota</taxon>
        <taxon>Gammaproteobacteria</taxon>
        <taxon>Pseudomonadales</taxon>
        <taxon>Pseudomonadaceae</taxon>
        <taxon>Pseudomonas</taxon>
    </lineage>
</organism>
<sequence>MNRFLTAHALAGLLLASPLLAVAAADETQTPAPATALPGMNQPPSADADKANRANKKGEEASGNNSGAETQQTVKDAKTSSKSTGNSTTTHKKTKTTHKAAPQQ</sequence>
<feature type="compositionally biased region" description="Low complexity" evidence="1">
    <location>
        <begin position="80"/>
        <end position="89"/>
    </location>
</feature>
<dbReference type="AlphaFoldDB" id="A0A7D5HY72"/>
<evidence type="ECO:0000313" key="3">
    <source>
        <dbReference type="EMBL" id="QKZ05431.1"/>
    </source>
</evidence>
<dbReference type="EMBL" id="CP056030">
    <property type="protein sequence ID" value="QKZ05431.1"/>
    <property type="molecule type" value="Genomic_DNA"/>
</dbReference>
<reference evidence="3 4" key="1">
    <citation type="submission" date="2020-06" db="EMBL/GenBank/DDBJ databases">
        <title>Pseudomonas eucalypticola sp. nov., an endophyte of Eucalyptus dunnii leaves with biocontrol ability of eucalyptus leaf blight.</title>
        <authorList>
            <person name="Liu Y."/>
            <person name="Song Z."/>
            <person name="Zeng H."/>
            <person name="Lu M."/>
            <person name="Wang X."/>
            <person name="Lian X."/>
            <person name="Zhang Q."/>
        </authorList>
    </citation>
    <scope>NUCLEOTIDE SEQUENCE [LARGE SCALE GENOMIC DNA]</scope>
    <source>
        <strain evidence="3 4">NP-1</strain>
    </source>
</reference>
<evidence type="ECO:0000256" key="2">
    <source>
        <dbReference type="SAM" id="SignalP"/>
    </source>
</evidence>
<proteinExistence type="predicted"/>